<protein>
    <submittedName>
        <fullName evidence="1">Uncharacterized protein</fullName>
    </submittedName>
</protein>
<name>A0A655ZMU2_VIBCL</name>
<evidence type="ECO:0000313" key="1">
    <source>
        <dbReference type="EMBL" id="CSC73502.1"/>
    </source>
</evidence>
<gene>
    <name evidence="1" type="ORF">ERS013201_03407</name>
</gene>
<evidence type="ECO:0000313" key="2">
    <source>
        <dbReference type="Proteomes" id="UP000046067"/>
    </source>
</evidence>
<accession>A0A655ZMU2</accession>
<reference evidence="1 2" key="1">
    <citation type="submission" date="2015-07" db="EMBL/GenBank/DDBJ databases">
        <authorList>
            <consortium name="Pathogen Informatics"/>
        </authorList>
    </citation>
    <scope>NUCLEOTIDE SEQUENCE [LARGE SCALE GENOMIC DNA]</scope>
    <source>
        <strain evidence="1 2">A325</strain>
    </source>
</reference>
<dbReference type="AlphaFoldDB" id="A0A655ZMU2"/>
<organism evidence="1 2">
    <name type="scientific">Vibrio cholerae</name>
    <dbReference type="NCBI Taxonomy" id="666"/>
    <lineage>
        <taxon>Bacteria</taxon>
        <taxon>Pseudomonadati</taxon>
        <taxon>Pseudomonadota</taxon>
        <taxon>Gammaproteobacteria</taxon>
        <taxon>Vibrionales</taxon>
        <taxon>Vibrionaceae</taxon>
        <taxon>Vibrio</taxon>
    </lineage>
</organism>
<dbReference type="Proteomes" id="UP000046067">
    <property type="component" value="Unassembled WGS sequence"/>
</dbReference>
<proteinExistence type="predicted"/>
<dbReference type="EMBL" id="CWQJ01000030">
    <property type="protein sequence ID" value="CSC73502.1"/>
    <property type="molecule type" value="Genomic_DNA"/>
</dbReference>
<sequence>MITAARIGNHFRFWLAFFWRIKHVTIVTDRATSRFIDIVDTNTREIDVAFRNTIANTFILGNNFTLRVPA</sequence>